<dbReference type="Gene3D" id="3.30.200.20">
    <property type="entry name" value="Phosphorylase Kinase, domain 1"/>
    <property type="match status" value="1"/>
</dbReference>
<evidence type="ECO:0000259" key="13">
    <source>
        <dbReference type="PROSITE" id="PS50108"/>
    </source>
</evidence>
<evidence type="ECO:0000256" key="5">
    <source>
        <dbReference type="ARBA" id="ARBA00022741"/>
    </source>
</evidence>
<evidence type="ECO:0000313" key="14">
    <source>
        <dbReference type="EMBL" id="WVO22405.1"/>
    </source>
</evidence>
<evidence type="ECO:0000256" key="3">
    <source>
        <dbReference type="ARBA" id="ARBA00022527"/>
    </source>
</evidence>
<feature type="region of interest" description="Disordered" evidence="11">
    <location>
        <begin position="265"/>
        <end position="287"/>
    </location>
</feature>
<keyword evidence="6" id="KW-0418">Kinase</keyword>
<dbReference type="InterPro" id="IPR017441">
    <property type="entry name" value="Protein_kinase_ATP_BS"/>
</dbReference>
<gene>
    <name evidence="14" type="ORF">IAS62_003735</name>
</gene>
<reference evidence="14 15" key="1">
    <citation type="submission" date="2024-01" db="EMBL/GenBank/DDBJ databases">
        <title>Comparative genomics of Cryptococcus and Kwoniella reveals pathogenesis evolution and contrasting modes of karyotype evolution via chromosome fusion or intercentromeric recombination.</title>
        <authorList>
            <person name="Coelho M.A."/>
            <person name="David-Palma M."/>
            <person name="Shea T."/>
            <person name="Bowers K."/>
            <person name="McGinley-Smith S."/>
            <person name="Mohammad A.W."/>
            <person name="Gnirke A."/>
            <person name="Yurkov A.M."/>
            <person name="Nowrousian M."/>
            <person name="Sun S."/>
            <person name="Cuomo C.A."/>
            <person name="Heitman J."/>
        </authorList>
    </citation>
    <scope>NUCLEOTIDE SEQUENCE [LARGE SCALE GENOMIC DNA]</scope>
    <source>
        <strain evidence="14 15">7685027</strain>
    </source>
</reference>
<evidence type="ECO:0000256" key="6">
    <source>
        <dbReference type="ARBA" id="ARBA00022777"/>
    </source>
</evidence>
<feature type="compositionally biased region" description="Low complexity" evidence="11">
    <location>
        <begin position="480"/>
        <end position="489"/>
    </location>
</feature>
<dbReference type="InterPro" id="IPR036936">
    <property type="entry name" value="CRIB_dom_sf"/>
</dbReference>
<evidence type="ECO:0000256" key="8">
    <source>
        <dbReference type="ARBA" id="ARBA00047899"/>
    </source>
</evidence>
<feature type="compositionally biased region" description="Polar residues" evidence="11">
    <location>
        <begin position="539"/>
        <end position="548"/>
    </location>
</feature>
<dbReference type="PROSITE" id="PS00108">
    <property type="entry name" value="PROTEIN_KINASE_ST"/>
    <property type="match status" value="1"/>
</dbReference>
<dbReference type="InterPro" id="IPR000719">
    <property type="entry name" value="Prot_kinase_dom"/>
</dbReference>
<dbReference type="RefSeq" id="XP_064721644.1">
    <property type="nucleotide sequence ID" value="XM_064865572.1"/>
</dbReference>
<feature type="compositionally biased region" description="Low complexity" evidence="11">
    <location>
        <begin position="616"/>
        <end position="625"/>
    </location>
</feature>
<feature type="binding site" evidence="10">
    <location>
        <position position="684"/>
    </location>
    <ligand>
        <name>ATP</name>
        <dbReference type="ChEBI" id="CHEBI:30616"/>
    </ligand>
</feature>
<organism evidence="14 15">
    <name type="scientific">Cryptococcus decagattii</name>
    <dbReference type="NCBI Taxonomy" id="1859122"/>
    <lineage>
        <taxon>Eukaryota</taxon>
        <taxon>Fungi</taxon>
        <taxon>Dikarya</taxon>
        <taxon>Basidiomycota</taxon>
        <taxon>Agaricomycotina</taxon>
        <taxon>Tremellomycetes</taxon>
        <taxon>Tremellales</taxon>
        <taxon>Cryptococcaceae</taxon>
        <taxon>Cryptococcus</taxon>
        <taxon>Cryptococcus gattii species complex</taxon>
    </lineage>
</organism>
<evidence type="ECO:0000256" key="7">
    <source>
        <dbReference type="ARBA" id="ARBA00022840"/>
    </source>
</evidence>
<dbReference type="Pfam" id="PF00786">
    <property type="entry name" value="PBD"/>
    <property type="match status" value="1"/>
</dbReference>
<protein>
    <recommendedName>
        <fullName evidence="2">non-specific serine/threonine protein kinase</fullName>
        <ecNumber evidence="2">2.7.11.1</ecNumber>
    </recommendedName>
</protein>
<evidence type="ECO:0000256" key="4">
    <source>
        <dbReference type="ARBA" id="ARBA00022679"/>
    </source>
</evidence>
<dbReference type="Proteomes" id="UP001432216">
    <property type="component" value="Chromosome 6"/>
</dbReference>
<accession>A0ABZ2AV37</accession>
<evidence type="ECO:0000259" key="12">
    <source>
        <dbReference type="PROSITE" id="PS50011"/>
    </source>
</evidence>
<dbReference type="SUPFAM" id="SSF56112">
    <property type="entry name" value="Protein kinase-like (PK-like)"/>
    <property type="match status" value="1"/>
</dbReference>
<keyword evidence="3" id="KW-0723">Serine/threonine-protein kinase</keyword>
<dbReference type="PROSITE" id="PS50011">
    <property type="entry name" value="PROTEIN_KINASE_DOM"/>
    <property type="match status" value="1"/>
</dbReference>
<dbReference type="PROSITE" id="PS50108">
    <property type="entry name" value="CRIB"/>
    <property type="match status" value="1"/>
</dbReference>
<evidence type="ECO:0000256" key="9">
    <source>
        <dbReference type="ARBA" id="ARBA00048679"/>
    </source>
</evidence>
<feature type="region of interest" description="Disordered" evidence="11">
    <location>
        <begin position="387"/>
        <end position="637"/>
    </location>
</feature>
<dbReference type="PROSITE" id="PS00107">
    <property type="entry name" value="PROTEIN_KINASE_ATP"/>
    <property type="match status" value="1"/>
</dbReference>
<feature type="compositionally biased region" description="Low complexity" evidence="11">
    <location>
        <begin position="61"/>
        <end position="71"/>
    </location>
</feature>
<dbReference type="InterPro" id="IPR051931">
    <property type="entry name" value="PAK3-like"/>
</dbReference>
<feature type="compositionally biased region" description="Basic and acidic residues" evidence="11">
    <location>
        <begin position="627"/>
        <end position="637"/>
    </location>
</feature>
<dbReference type="InterPro" id="IPR000095">
    <property type="entry name" value="CRIB_dom"/>
</dbReference>
<comment type="catalytic activity">
    <reaction evidence="9">
        <text>L-seryl-[protein] + ATP = O-phospho-L-seryl-[protein] + ADP + H(+)</text>
        <dbReference type="Rhea" id="RHEA:17989"/>
        <dbReference type="Rhea" id="RHEA-COMP:9863"/>
        <dbReference type="Rhea" id="RHEA-COMP:11604"/>
        <dbReference type="ChEBI" id="CHEBI:15378"/>
        <dbReference type="ChEBI" id="CHEBI:29999"/>
        <dbReference type="ChEBI" id="CHEBI:30616"/>
        <dbReference type="ChEBI" id="CHEBI:83421"/>
        <dbReference type="ChEBI" id="CHEBI:456216"/>
        <dbReference type="EC" id="2.7.11.1"/>
    </reaction>
</comment>
<dbReference type="EC" id="2.7.11.1" evidence="2"/>
<keyword evidence="7 10" id="KW-0067">ATP-binding</keyword>
<evidence type="ECO:0000256" key="1">
    <source>
        <dbReference type="ARBA" id="ARBA00008874"/>
    </source>
</evidence>
<feature type="compositionally biased region" description="Gly residues" evidence="11">
    <location>
        <begin position="553"/>
        <end position="570"/>
    </location>
</feature>
<dbReference type="InterPro" id="IPR011009">
    <property type="entry name" value="Kinase-like_dom_sf"/>
</dbReference>
<dbReference type="CDD" id="cd01093">
    <property type="entry name" value="CRIB_PAK_like"/>
    <property type="match status" value="1"/>
</dbReference>
<comment type="similarity">
    <text evidence="1">Belongs to the protein kinase superfamily. STE Ser/Thr protein kinase family. STE20 subfamily.</text>
</comment>
<keyword evidence="5 10" id="KW-0547">Nucleotide-binding</keyword>
<dbReference type="CDD" id="cd06614">
    <property type="entry name" value="STKc_PAK"/>
    <property type="match status" value="1"/>
</dbReference>
<dbReference type="Gene3D" id="3.90.810.10">
    <property type="entry name" value="CRIB domain"/>
    <property type="match status" value="1"/>
</dbReference>
<proteinExistence type="inferred from homology"/>
<feature type="compositionally biased region" description="Low complexity" evidence="11">
    <location>
        <begin position="267"/>
        <end position="282"/>
    </location>
</feature>
<dbReference type="Gene3D" id="1.10.510.10">
    <property type="entry name" value="Transferase(Phosphotransferase) domain 1"/>
    <property type="match status" value="1"/>
</dbReference>
<feature type="compositionally biased region" description="Polar residues" evidence="11">
    <location>
        <begin position="100"/>
        <end position="130"/>
    </location>
</feature>
<sequence length="926" mass="98986">MAGNSTSPKYQIRHPHAYNGATPVTPTADPPVGSRTVEYHRPSRNSSHYPVNTDLSLGMVSSSTTSSANASPRIPSASNGALSHAPSAYRLPAGGAITPSHDSAFTPASSSHGQSYKGSPNTNARYSTGNPYLPPPLATASTAASGGNGIPPPRPNRAGTLPLDLPSNIMSSWDPSPVSASSTRSPASQLPPILPSPSVFSPPATLNHQPFSAAAVAPSGNPYFPTATATAVIEKGMEDVKLSGPVGVGVPMGVIESREKELPREPGSVVVMGGRSRSGTGRSSKDKKGMFGFVSDLLGKDKTPVISKPYDPVHVTHVGFDFQTGKYTGMPPKWQQVLDDNGITQDEQERNPNGVMAVVQYLKHQDEGEDEEEEVWAKMKNAQAPALPIPSAMSSQPTTPGGAGSMASREMSREPSNDSPIAGGAAVGDFTSPRMAPAPPAKPSLNRMLSERHAPASHRPAELTTPAPLAGVPRAGQGYSPAPSLTHSPHLPPHPNTISITSNIPAAAAAPPPPHPHLDRSYSQRTPVSGSKTKLLDRANTTRSPGSSAGTMHGQGTGAGAGSKGMGMGMGLTKSQSQSGHKSRERERERERDPSREPSKDASKEDSSSGGLSRNQTTRQQQAATPRRREKEKKGNEEVIRQLRMICTPGDPNLVYKNFRKVGQGASGGVYTAIDRQSLPVAIKQMNLEKQPKQDLIINEILVMRESVHPNIVNFKDSYLWQGDLWVVMEYMEGGSLTDVVTAHCMSEAQIASVSREVCEGLRHLHSKGVIHRDIKSDNILLSLNGDVKLTDFGFCARIADPATTKRTTMVGTPYWMAPEVVLRKEYGANVDIWSLGILAIEMLEGEPPYLTENPVRALYLIATNGTPKIKDWDKLSSVFRDYFKVTLQADPAKRPSAAAILQHDFFKHTAPLISLAPMIRSTRKT</sequence>
<dbReference type="SMART" id="SM00285">
    <property type="entry name" value="PBD"/>
    <property type="match status" value="1"/>
</dbReference>
<comment type="catalytic activity">
    <reaction evidence="8">
        <text>L-threonyl-[protein] + ATP = O-phospho-L-threonyl-[protein] + ADP + H(+)</text>
        <dbReference type="Rhea" id="RHEA:46608"/>
        <dbReference type="Rhea" id="RHEA-COMP:11060"/>
        <dbReference type="Rhea" id="RHEA-COMP:11605"/>
        <dbReference type="ChEBI" id="CHEBI:15378"/>
        <dbReference type="ChEBI" id="CHEBI:30013"/>
        <dbReference type="ChEBI" id="CHEBI:30616"/>
        <dbReference type="ChEBI" id="CHEBI:61977"/>
        <dbReference type="ChEBI" id="CHEBI:456216"/>
        <dbReference type="EC" id="2.7.11.1"/>
    </reaction>
</comment>
<evidence type="ECO:0000313" key="15">
    <source>
        <dbReference type="Proteomes" id="UP001432216"/>
    </source>
</evidence>
<dbReference type="PANTHER" id="PTHR45832">
    <property type="entry name" value="SERINE/THREONINE-PROTEIN KINASE SAMKA-RELATED-RELATED"/>
    <property type="match status" value="1"/>
</dbReference>
<feature type="compositionally biased region" description="Low complexity" evidence="11">
    <location>
        <begin position="21"/>
        <end position="32"/>
    </location>
</feature>
<dbReference type="InterPro" id="IPR033923">
    <property type="entry name" value="PAK_BD"/>
</dbReference>
<dbReference type="SMART" id="SM00220">
    <property type="entry name" value="S_TKc"/>
    <property type="match status" value="1"/>
</dbReference>
<dbReference type="Pfam" id="PF00069">
    <property type="entry name" value="Pkinase"/>
    <property type="match status" value="1"/>
</dbReference>
<dbReference type="GeneID" id="89990507"/>
<feature type="compositionally biased region" description="Basic and acidic residues" evidence="11">
    <location>
        <begin position="582"/>
        <end position="607"/>
    </location>
</feature>
<name>A0ABZ2AV37_9TREE</name>
<evidence type="ECO:0000256" key="2">
    <source>
        <dbReference type="ARBA" id="ARBA00012513"/>
    </source>
</evidence>
<feature type="domain" description="CRIB" evidence="13">
    <location>
        <begin position="306"/>
        <end position="319"/>
    </location>
</feature>
<evidence type="ECO:0000256" key="11">
    <source>
        <dbReference type="SAM" id="MobiDB-lite"/>
    </source>
</evidence>
<feature type="compositionally biased region" description="Polar residues" evidence="11">
    <location>
        <begin position="523"/>
        <end position="532"/>
    </location>
</feature>
<dbReference type="InterPro" id="IPR008271">
    <property type="entry name" value="Ser/Thr_kinase_AS"/>
</dbReference>
<dbReference type="EMBL" id="CP143811">
    <property type="protein sequence ID" value="WVO22405.1"/>
    <property type="molecule type" value="Genomic_DNA"/>
</dbReference>
<dbReference type="PANTHER" id="PTHR45832:SF22">
    <property type="entry name" value="SERINE_THREONINE-PROTEIN KINASE SAMKA-RELATED"/>
    <property type="match status" value="1"/>
</dbReference>
<feature type="region of interest" description="Disordered" evidence="11">
    <location>
        <begin position="1"/>
        <end position="81"/>
    </location>
</feature>
<feature type="compositionally biased region" description="Low complexity" evidence="11">
    <location>
        <begin position="171"/>
        <end position="182"/>
    </location>
</feature>
<keyword evidence="4" id="KW-0808">Transferase</keyword>
<feature type="region of interest" description="Disordered" evidence="11">
    <location>
        <begin position="100"/>
        <end position="196"/>
    </location>
</feature>
<evidence type="ECO:0000256" key="10">
    <source>
        <dbReference type="PROSITE-ProRule" id="PRU10141"/>
    </source>
</evidence>
<feature type="domain" description="Protein kinase" evidence="12">
    <location>
        <begin position="656"/>
        <end position="907"/>
    </location>
</feature>
<keyword evidence="15" id="KW-1185">Reference proteome</keyword>
<feature type="compositionally biased region" description="Polar residues" evidence="11">
    <location>
        <begin position="44"/>
        <end position="55"/>
    </location>
</feature>